<evidence type="ECO:0000313" key="2">
    <source>
        <dbReference type="Proteomes" id="UP000733611"/>
    </source>
</evidence>
<protein>
    <submittedName>
        <fullName evidence="1">Uncharacterized protein</fullName>
    </submittedName>
</protein>
<accession>A0A948TED8</accession>
<sequence>MGWYLKLPIKVKLMLSFSLMMLFTLVITVFAVQAIRDAQSIADHIELTLETRNQRVAEMNKATIAVQEQGDLLVKQITDALTNMRLSSLSPNIDLELSAHAPLVRVGLADS</sequence>
<gene>
    <name evidence="1" type="ORF">H9847_00525</name>
</gene>
<reference evidence="1" key="1">
    <citation type="journal article" date="2021" name="PeerJ">
        <title>Extensive microbial diversity within the chicken gut microbiome revealed by metagenomics and culture.</title>
        <authorList>
            <person name="Gilroy R."/>
            <person name="Ravi A."/>
            <person name="Getino M."/>
            <person name="Pursley I."/>
            <person name="Horton D.L."/>
            <person name="Alikhan N.F."/>
            <person name="Baker D."/>
            <person name="Gharbi K."/>
            <person name="Hall N."/>
            <person name="Watson M."/>
            <person name="Adriaenssens E.M."/>
            <person name="Foster-Nyarko E."/>
            <person name="Jarju S."/>
            <person name="Secka A."/>
            <person name="Antonio M."/>
            <person name="Oren A."/>
            <person name="Chaudhuri R.R."/>
            <person name="La Ragione R."/>
            <person name="Hildebrand F."/>
            <person name="Pallen M.J."/>
        </authorList>
    </citation>
    <scope>NUCLEOTIDE SEQUENCE</scope>
    <source>
        <strain evidence="1">378</strain>
    </source>
</reference>
<name>A0A948TED8_9GAMM</name>
<comment type="caution">
    <text evidence="1">The sequence shown here is derived from an EMBL/GenBank/DDBJ whole genome shotgun (WGS) entry which is preliminary data.</text>
</comment>
<organism evidence="1 2">
    <name type="scientific">Candidatus Anaerobiospirillum pullicola</name>
    <dbReference type="NCBI Taxonomy" id="2838451"/>
    <lineage>
        <taxon>Bacteria</taxon>
        <taxon>Pseudomonadati</taxon>
        <taxon>Pseudomonadota</taxon>
        <taxon>Gammaproteobacteria</taxon>
        <taxon>Aeromonadales</taxon>
        <taxon>Succinivibrionaceae</taxon>
        <taxon>Anaerobiospirillum</taxon>
    </lineage>
</organism>
<dbReference type="AlphaFoldDB" id="A0A948TED8"/>
<dbReference type="Proteomes" id="UP000733611">
    <property type="component" value="Unassembled WGS sequence"/>
</dbReference>
<dbReference type="EMBL" id="JAHLFE010000012">
    <property type="protein sequence ID" value="MBU3843349.1"/>
    <property type="molecule type" value="Genomic_DNA"/>
</dbReference>
<reference evidence="1" key="2">
    <citation type="submission" date="2021-04" db="EMBL/GenBank/DDBJ databases">
        <authorList>
            <person name="Gilroy R."/>
        </authorList>
    </citation>
    <scope>NUCLEOTIDE SEQUENCE</scope>
    <source>
        <strain evidence="1">378</strain>
    </source>
</reference>
<proteinExistence type="predicted"/>
<evidence type="ECO:0000313" key="1">
    <source>
        <dbReference type="EMBL" id="MBU3843349.1"/>
    </source>
</evidence>